<comment type="caution">
    <text evidence="7">The sequence shown here is derived from an EMBL/GenBank/DDBJ whole genome shotgun (WGS) entry which is preliminary data.</text>
</comment>
<keyword evidence="8" id="KW-1185">Reference proteome</keyword>
<comment type="subcellular location">
    <subcellularLocation>
        <location evidence="1">Mitochondrion</location>
    </subcellularLocation>
</comment>
<dbReference type="InterPro" id="IPR013177">
    <property type="entry name" value="Ribosomal_mS38_C"/>
</dbReference>
<dbReference type="STRING" id="62708.A0A420J227"/>
<evidence type="ECO:0000256" key="2">
    <source>
        <dbReference type="ARBA" id="ARBA00023128"/>
    </source>
</evidence>
<evidence type="ECO:0000313" key="8">
    <source>
        <dbReference type="Proteomes" id="UP000283383"/>
    </source>
</evidence>
<organism evidence="7 8">
    <name type="scientific">Golovinomyces cichoracearum</name>
    <dbReference type="NCBI Taxonomy" id="62708"/>
    <lineage>
        <taxon>Eukaryota</taxon>
        <taxon>Fungi</taxon>
        <taxon>Dikarya</taxon>
        <taxon>Ascomycota</taxon>
        <taxon>Pezizomycotina</taxon>
        <taxon>Leotiomycetes</taxon>
        <taxon>Erysiphales</taxon>
        <taxon>Erysiphaceae</taxon>
        <taxon>Golovinomyces</taxon>
    </lineage>
</organism>
<evidence type="ECO:0000256" key="4">
    <source>
        <dbReference type="ARBA" id="ARBA00035682"/>
    </source>
</evidence>
<evidence type="ECO:0000313" key="7">
    <source>
        <dbReference type="EMBL" id="RKF80831.1"/>
    </source>
</evidence>
<evidence type="ECO:0000256" key="1">
    <source>
        <dbReference type="ARBA" id="ARBA00004173"/>
    </source>
</evidence>
<evidence type="ECO:0000256" key="3">
    <source>
        <dbReference type="ARBA" id="ARBA00035647"/>
    </source>
</evidence>
<dbReference type="EMBL" id="MCBQ01004199">
    <property type="protein sequence ID" value="RKF80831.1"/>
    <property type="molecule type" value="Genomic_DNA"/>
</dbReference>
<keyword evidence="2" id="KW-0496">Mitochondrion</keyword>
<comment type="similarity">
    <text evidence="3">Belongs to the mitochondrion-specific ribosomal protein mS38 family.</text>
</comment>
<feature type="region of interest" description="Disordered" evidence="5">
    <location>
        <begin position="23"/>
        <end position="83"/>
    </location>
</feature>
<feature type="domain" description="Ribosomal protein mS38 C-terminal" evidence="6">
    <location>
        <begin position="317"/>
        <end position="350"/>
    </location>
</feature>
<sequence>MISSSIRRVVLVVQPVPKASKLASNLSRAGTSNRIPSYPSCHQRRASSSKPPSPTDGSKGILESRPVASNHADASGVETKPVTTKKKAKSTAVKNMLRGKSQTVFNIPSVPILGPAAFFSLHRPISITDAFPQPVSNEAFASIFTPKSRSMKTQEVILALSNSVNSVDAVADSADTFPLDLQQNQLARLNSYVGKDEEISQSAEIQLLQASQILGQPQSFMSGKYTPFHPPQPPKPLDISKIVDSASTEVQNSHHRIYTALLTLEELTDSNGNITYIAHHSPLIADEQYTKPNPRPESKHARRTQYNLRGLTRSEMLAISVKRQRKLKMKKHKYKKLMRRTRNERRRLDRN</sequence>
<protein>
    <recommendedName>
        <fullName evidence="4">Small ribosomal subunit protein mS38</fullName>
    </recommendedName>
</protein>
<name>A0A420J227_9PEZI</name>
<dbReference type="Proteomes" id="UP000283383">
    <property type="component" value="Unassembled WGS sequence"/>
</dbReference>
<dbReference type="PANTHER" id="PTHR32035:SF3">
    <property type="entry name" value="SMALL RIBOSOMAL SUBUNIT PROTEIN MS38"/>
    <property type="match status" value="1"/>
</dbReference>
<proteinExistence type="inferred from homology"/>
<dbReference type="Pfam" id="PF08213">
    <property type="entry name" value="COX24_C"/>
    <property type="match status" value="1"/>
</dbReference>
<dbReference type="PANTHER" id="PTHR32035">
    <property type="entry name" value="AURORA KINASE A-INTERACTING PROTEIN"/>
    <property type="match status" value="1"/>
</dbReference>
<dbReference type="AlphaFoldDB" id="A0A420J227"/>
<accession>A0A420J227</accession>
<reference evidence="7 8" key="1">
    <citation type="journal article" date="2018" name="BMC Genomics">
        <title>Comparative genome analyses reveal sequence features reflecting distinct modes of host-adaptation between dicot and monocot powdery mildew.</title>
        <authorList>
            <person name="Wu Y."/>
            <person name="Ma X."/>
            <person name="Pan Z."/>
            <person name="Kale S.D."/>
            <person name="Song Y."/>
            <person name="King H."/>
            <person name="Zhang Q."/>
            <person name="Presley C."/>
            <person name="Deng X."/>
            <person name="Wei C.I."/>
            <person name="Xiao S."/>
        </authorList>
    </citation>
    <scope>NUCLEOTIDE SEQUENCE [LARGE SCALE GENOMIC DNA]</scope>
    <source>
        <strain evidence="7">UMSG3</strain>
    </source>
</reference>
<feature type="compositionally biased region" description="Polar residues" evidence="5">
    <location>
        <begin position="23"/>
        <end position="35"/>
    </location>
</feature>
<evidence type="ECO:0000256" key="5">
    <source>
        <dbReference type="SAM" id="MobiDB-lite"/>
    </source>
</evidence>
<gene>
    <name evidence="7" type="ORF">GcM3_041001</name>
</gene>
<evidence type="ECO:0000259" key="6">
    <source>
        <dbReference type="SMART" id="SM01155"/>
    </source>
</evidence>
<dbReference type="SMART" id="SM01155">
    <property type="entry name" value="DUF1713"/>
    <property type="match status" value="1"/>
</dbReference>
<dbReference type="GO" id="GO:0005739">
    <property type="term" value="C:mitochondrion"/>
    <property type="evidence" value="ECO:0007669"/>
    <property type="project" value="UniProtKB-SubCell"/>
</dbReference>